<dbReference type="AlphaFoldDB" id="A0AAV4MMD1"/>
<proteinExistence type="predicted"/>
<dbReference type="EMBL" id="BPLR01002363">
    <property type="protein sequence ID" value="GIX72995.1"/>
    <property type="molecule type" value="Genomic_DNA"/>
</dbReference>
<accession>A0AAV4MMD1</accession>
<name>A0AAV4MMD1_CAEEX</name>
<gene>
    <name evidence="2" type="ORF">CEXT_194481</name>
</gene>
<protein>
    <submittedName>
        <fullName evidence="2">Uncharacterized protein</fullName>
    </submittedName>
</protein>
<comment type="caution">
    <text evidence="2">The sequence shown here is derived from an EMBL/GenBank/DDBJ whole genome shotgun (WGS) entry which is preliminary data.</text>
</comment>
<evidence type="ECO:0000313" key="2">
    <source>
        <dbReference type="EMBL" id="GIX72995.1"/>
    </source>
</evidence>
<sequence length="111" mass="12579">MDPPTPKDSFVVAPLRLSELPNRKSEKSGEDSGSSEIKYNTVSAQKPLRPMLGDKFGAHFPRAAAPCTRPIDNSSLPQMDGSRHRIRRRRRDSRKEPARISSLSFFFLRKI</sequence>
<dbReference type="Proteomes" id="UP001054945">
    <property type="component" value="Unassembled WGS sequence"/>
</dbReference>
<feature type="compositionally biased region" description="Basic and acidic residues" evidence="1">
    <location>
        <begin position="21"/>
        <end position="30"/>
    </location>
</feature>
<organism evidence="2 3">
    <name type="scientific">Caerostris extrusa</name>
    <name type="common">Bark spider</name>
    <name type="synonym">Caerostris bankana</name>
    <dbReference type="NCBI Taxonomy" id="172846"/>
    <lineage>
        <taxon>Eukaryota</taxon>
        <taxon>Metazoa</taxon>
        <taxon>Ecdysozoa</taxon>
        <taxon>Arthropoda</taxon>
        <taxon>Chelicerata</taxon>
        <taxon>Arachnida</taxon>
        <taxon>Araneae</taxon>
        <taxon>Araneomorphae</taxon>
        <taxon>Entelegynae</taxon>
        <taxon>Araneoidea</taxon>
        <taxon>Araneidae</taxon>
        <taxon>Caerostris</taxon>
    </lineage>
</organism>
<keyword evidence="3" id="KW-1185">Reference proteome</keyword>
<evidence type="ECO:0000313" key="3">
    <source>
        <dbReference type="Proteomes" id="UP001054945"/>
    </source>
</evidence>
<reference evidence="2 3" key="1">
    <citation type="submission" date="2021-06" db="EMBL/GenBank/DDBJ databases">
        <title>Caerostris extrusa draft genome.</title>
        <authorList>
            <person name="Kono N."/>
            <person name="Arakawa K."/>
        </authorList>
    </citation>
    <scope>NUCLEOTIDE SEQUENCE [LARGE SCALE GENOMIC DNA]</scope>
</reference>
<feature type="region of interest" description="Disordered" evidence="1">
    <location>
        <begin position="1"/>
        <end position="97"/>
    </location>
</feature>
<evidence type="ECO:0000256" key="1">
    <source>
        <dbReference type="SAM" id="MobiDB-lite"/>
    </source>
</evidence>